<dbReference type="Gene3D" id="2.40.128.690">
    <property type="entry name" value="YycH protein, domain 3-like"/>
    <property type="match status" value="1"/>
</dbReference>
<dbReference type="RefSeq" id="WP_377918747.1">
    <property type="nucleotide sequence ID" value="NZ_JBHRZT010000073.1"/>
</dbReference>
<dbReference type="EMBL" id="JBHRZT010000073">
    <property type="protein sequence ID" value="MFC3886324.1"/>
    <property type="molecule type" value="Genomic_DNA"/>
</dbReference>
<keyword evidence="4" id="KW-1185">Reference proteome</keyword>
<protein>
    <submittedName>
        <fullName evidence="3">Two-component system regulatory protein YycI</fullName>
    </submittedName>
</protein>
<feature type="transmembrane region" description="Helical" evidence="1">
    <location>
        <begin position="6"/>
        <end position="26"/>
    </location>
</feature>
<keyword evidence="1" id="KW-1133">Transmembrane helix</keyword>
<dbReference type="Proteomes" id="UP001595752">
    <property type="component" value="Unassembled WGS sequence"/>
</dbReference>
<feature type="domain" description="Regulatory protein YycH-like" evidence="2">
    <location>
        <begin position="38"/>
        <end position="250"/>
    </location>
</feature>
<reference evidence="4" key="1">
    <citation type="journal article" date="2019" name="Int. J. Syst. Evol. Microbiol.">
        <title>The Global Catalogue of Microorganisms (GCM) 10K type strain sequencing project: providing services to taxonomists for standard genome sequencing and annotation.</title>
        <authorList>
            <consortium name="The Broad Institute Genomics Platform"/>
            <consortium name="The Broad Institute Genome Sequencing Center for Infectious Disease"/>
            <person name="Wu L."/>
            <person name="Ma J."/>
        </authorList>
    </citation>
    <scope>NUCLEOTIDE SEQUENCE [LARGE SCALE GENOMIC DNA]</scope>
    <source>
        <strain evidence="4">CCUG 61889</strain>
    </source>
</reference>
<dbReference type="InterPro" id="IPR018604">
    <property type="entry name" value="YycI-like"/>
</dbReference>
<gene>
    <name evidence="3" type="ORF">ACFOU2_23685</name>
</gene>
<accession>A0ABV8BAF9</accession>
<evidence type="ECO:0000256" key="1">
    <source>
        <dbReference type="SAM" id="Phobius"/>
    </source>
</evidence>
<keyword evidence="1" id="KW-0472">Membrane</keyword>
<evidence type="ECO:0000313" key="3">
    <source>
        <dbReference type="EMBL" id="MFC3886324.1"/>
    </source>
</evidence>
<organism evidence="3 4">
    <name type="scientific">Bacillus songklensis</name>
    <dbReference type="NCBI Taxonomy" id="1069116"/>
    <lineage>
        <taxon>Bacteria</taxon>
        <taxon>Bacillati</taxon>
        <taxon>Bacillota</taxon>
        <taxon>Bacilli</taxon>
        <taxon>Bacillales</taxon>
        <taxon>Bacillaceae</taxon>
        <taxon>Bacillus</taxon>
    </lineage>
</organism>
<proteinExistence type="predicted"/>
<keyword evidence="1" id="KW-0812">Transmembrane</keyword>
<sequence>MDWSKTKTIFIITFLILDLFLAHRFLQKRDEGQLDMITETSIEDQLADEKITYTTLPGTIEKGTYLNAKSKVFSDKEIKKLKKQDVTLLNKNVLQGTFHQPVPIPASNAPDRLDQFLKENILYGDSYILWNVDKENKTITFYQQYKGKVIYDNASGSAMVVVHLNEKNEIISYEQSFLSNIEKMDDSQEILPPMKAIENLFQKNELTSGSKITKVELGYYTFSPLSNSQVLTPTWHIVVDKKAEYFVNAFEGQIIKKGN</sequence>
<evidence type="ECO:0000259" key="2">
    <source>
        <dbReference type="Pfam" id="PF09648"/>
    </source>
</evidence>
<evidence type="ECO:0000313" key="4">
    <source>
        <dbReference type="Proteomes" id="UP001595752"/>
    </source>
</evidence>
<name>A0ABV8BAF9_9BACI</name>
<dbReference type="Pfam" id="PF09648">
    <property type="entry name" value="YycI"/>
    <property type="match status" value="1"/>
</dbReference>
<comment type="caution">
    <text evidence="3">The sequence shown here is derived from an EMBL/GenBank/DDBJ whole genome shotgun (WGS) entry which is preliminary data.</text>
</comment>